<keyword evidence="9" id="KW-0732">Signal</keyword>
<dbReference type="InterPro" id="IPR034227">
    <property type="entry name" value="CuRO_UO_II"/>
</dbReference>
<dbReference type="PROSITE" id="PS50999">
    <property type="entry name" value="COX2_TM"/>
    <property type="match status" value="1"/>
</dbReference>
<accession>A0A1S1C1J2</accession>
<dbReference type="PROSITE" id="PS50857">
    <property type="entry name" value="COX2_CUA"/>
    <property type="match status" value="1"/>
</dbReference>
<comment type="caution">
    <text evidence="23">The sequence shown here is derived from an EMBL/GenBank/DDBJ whole genome shotgun (WGS) entry which is preliminary data.</text>
</comment>
<keyword evidence="11 18" id="KW-1133">Transmembrane helix</keyword>
<evidence type="ECO:0000256" key="15">
    <source>
        <dbReference type="ARBA" id="ARBA00023288"/>
    </source>
</evidence>
<keyword evidence="7 17" id="KW-0679">Respiratory chain</keyword>
<evidence type="ECO:0000313" key="30">
    <source>
        <dbReference type="Proteomes" id="UP000644192"/>
    </source>
</evidence>
<evidence type="ECO:0000256" key="12">
    <source>
        <dbReference type="ARBA" id="ARBA00023002"/>
    </source>
</evidence>
<evidence type="ECO:0000313" key="27">
    <source>
        <dbReference type="Proteomes" id="UP000194857"/>
    </source>
</evidence>
<evidence type="ECO:0000259" key="20">
    <source>
        <dbReference type="PROSITE" id="PS50999"/>
    </source>
</evidence>
<keyword evidence="12 17" id="KW-0560">Oxidoreductase</keyword>
<dbReference type="InterPro" id="IPR002429">
    <property type="entry name" value="CcO_II-like_C"/>
</dbReference>
<reference evidence="24" key="3">
    <citation type="submission" date="2017-05" db="EMBL/GenBank/DDBJ databases">
        <authorList>
            <person name="Song R."/>
            <person name="Chenine A.L."/>
            <person name="Ruprecht R.M."/>
        </authorList>
    </citation>
    <scope>NUCLEOTIDE SEQUENCE [LARGE SCALE GENOMIC DNA]</scope>
    <source>
        <strain evidence="24">S567_C10_BS</strain>
    </source>
</reference>
<dbReference type="Gene3D" id="1.10.287.90">
    <property type="match status" value="1"/>
</dbReference>
<dbReference type="GO" id="GO:0005886">
    <property type="term" value="C:plasma membrane"/>
    <property type="evidence" value="ECO:0007669"/>
    <property type="project" value="UniProtKB-SubCell"/>
</dbReference>
<evidence type="ECO:0000313" key="28">
    <source>
        <dbReference type="Proteomes" id="UP000284767"/>
    </source>
</evidence>
<dbReference type="Proteomes" id="UP000644192">
    <property type="component" value="Unassembled WGS sequence"/>
</dbReference>
<evidence type="ECO:0000256" key="6">
    <source>
        <dbReference type="ARBA" id="ARBA00022519"/>
    </source>
</evidence>
<dbReference type="Proteomes" id="UP000433532">
    <property type="component" value="Unassembled WGS sequence"/>
</dbReference>
<dbReference type="EMBL" id="CVVU01000235">
    <property type="protein sequence ID" value="CRP67964.1"/>
    <property type="molecule type" value="Genomic_DNA"/>
</dbReference>
<evidence type="ECO:0000256" key="7">
    <source>
        <dbReference type="ARBA" id="ARBA00022660"/>
    </source>
</evidence>
<dbReference type="InterPro" id="IPR008972">
    <property type="entry name" value="Cupredoxin"/>
</dbReference>
<dbReference type="PANTHER" id="PTHR22888">
    <property type="entry name" value="CYTOCHROME C OXIDASE, SUBUNIT II"/>
    <property type="match status" value="1"/>
</dbReference>
<accession>A0A0C7AEG5</accession>
<evidence type="ECO:0000256" key="9">
    <source>
        <dbReference type="ARBA" id="ARBA00022729"/>
    </source>
</evidence>
<dbReference type="PANTHER" id="PTHR22888:SF18">
    <property type="entry name" value="CYTOCHROME BO(3) UBIQUINOL OXIDASE SUBUNIT 2"/>
    <property type="match status" value="1"/>
</dbReference>
<dbReference type="RefSeq" id="WP_003082702.1">
    <property type="nucleotide sequence ID" value="NZ_AP014651.1"/>
</dbReference>
<keyword evidence="8 18" id="KW-0812">Transmembrane</keyword>
<dbReference type="AlphaFoldDB" id="A0A0C7AEG5"/>
<evidence type="ECO:0000313" key="29">
    <source>
        <dbReference type="Proteomes" id="UP000433532"/>
    </source>
</evidence>
<keyword evidence="5 17" id="KW-1003">Cell membrane</keyword>
<dbReference type="Proteomes" id="UP000194857">
    <property type="component" value="Unassembled WGS sequence"/>
</dbReference>
<evidence type="ECO:0000313" key="26">
    <source>
        <dbReference type="Proteomes" id="UP000045039"/>
    </source>
</evidence>
<dbReference type="GO" id="GO:0004129">
    <property type="term" value="F:cytochrome-c oxidase activity"/>
    <property type="evidence" value="ECO:0007669"/>
    <property type="project" value="UniProtKB-UniRule"/>
</dbReference>
<keyword evidence="6" id="KW-0997">Cell inner membrane</keyword>
<evidence type="ECO:0000256" key="13">
    <source>
        <dbReference type="ARBA" id="ARBA00023136"/>
    </source>
</evidence>
<dbReference type="EMBL" id="WXZT01000003">
    <property type="protein sequence ID" value="MZZ11913.1"/>
    <property type="molecule type" value="Genomic_DNA"/>
</dbReference>
<dbReference type="PIRSF" id="PIRSF000292">
    <property type="entry name" value="Ubi_od_II"/>
    <property type="match status" value="1"/>
</dbReference>
<dbReference type="OMA" id="TAMNSFF"/>
<dbReference type="Pfam" id="PF00116">
    <property type="entry name" value="COX2"/>
    <property type="match status" value="1"/>
</dbReference>
<dbReference type="Pfam" id="PF06481">
    <property type="entry name" value="COX_ARM"/>
    <property type="match status" value="1"/>
</dbReference>
<evidence type="ECO:0000256" key="11">
    <source>
        <dbReference type="ARBA" id="ARBA00022989"/>
    </source>
</evidence>
<reference evidence="26" key="2">
    <citation type="submission" date="2015-06" db="EMBL/GenBank/DDBJ databases">
        <authorList>
            <person name="Radhakrishnan Rajesh"/>
            <person name="Underwood Anthony"/>
            <person name="Al-Shahib Ali"/>
        </authorList>
    </citation>
    <scope>NUCLEOTIDE SEQUENCE [LARGE SCALE GENOMIC DNA]</scope>
    <source>
        <strain evidence="26">P19_London_7_VIM_2_05_10</strain>
    </source>
</reference>
<feature type="domain" description="Cytochrome oxidase subunit II copper A binding" evidence="19">
    <location>
        <begin position="123"/>
        <end position="235"/>
    </location>
</feature>
<feature type="transmembrane region" description="Helical" evidence="18">
    <location>
        <begin position="12"/>
        <end position="30"/>
    </location>
</feature>
<dbReference type="CDD" id="cd04212">
    <property type="entry name" value="CuRO_UO_II"/>
    <property type="match status" value="1"/>
</dbReference>
<dbReference type="NCBIfam" id="TIGR01433">
    <property type="entry name" value="CyoA"/>
    <property type="match status" value="1"/>
</dbReference>
<evidence type="ECO:0000313" key="21">
    <source>
        <dbReference type="EMBL" id="CRP67964.1"/>
    </source>
</evidence>
<evidence type="ECO:0000313" key="22">
    <source>
        <dbReference type="EMBL" id="MUI33950.1"/>
    </source>
</evidence>
<reference evidence="27" key="4">
    <citation type="submission" date="2017-05" db="EMBL/GenBank/DDBJ databases">
        <authorList>
            <person name="Giani T."/>
            <person name="Arena F."/>
            <person name="Pollini S."/>
            <person name="Di Pilato V."/>
            <person name="D'Andrea M.M."/>
            <person name="Henrici De Angelis L."/>
            <person name="Bassetti M."/>
            <person name="Rossolini G.M."/>
        </authorList>
    </citation>
    <scope>NUCLEOTIDE SEQUENCE [LARGE SCALE GENOMIC DNA]</scope>
    <source>
        <strain evidence="27">S567_C10_BS</strain>
    </source>
</reference>
<reference evidence="25 28" key="6">
    <citation type="submission" date="2019-01" db="EMBL/GenBank/DDBJ databases">
        <title>The Pseudomonas aeruginosa pan-genome provides new insights on its population structure, horizontal gene transfer and pathogenicity.</title>
        <authorList>
            <person name="Freschi L."/>
            <person name="Vincent A.T."/>
            <person name="Jeukens J."/>
            <person name="Emond-Rheault J.-G."/>
            <person name="Kukavica-Ibrulj I."/>
            <person name="Dupont M.-J."/>
            <person name="Charette S.J."/>
            <person name="Boyle B."/>
            <person name="Levesque R.C."/>
        </authorList>
    </citation>
    <scope>NUCLEOTIDE SEQUENCE [LARGE SCALE GENOMIC DNA]</scope>
    <source>
        <strain evidence="25 28">PA-W36</strain>
    </source>
</reference>
<feature type="domain" description="Cytochrome oxidase subunit II transmembrane region profile" evidence="20">
    <location>
        <begin position="20"/>
        <end position="117"/>
    </location>
</feature>
<dbReference type="Proteomes" id="UP000045039">
    <property type="component" value="Unassembled WGS sequence"/>
</dbReference>
<feature type="transmembrane region" description="Helical" evidence="18">
    <location>
        <begin position="87"/>
        <end position="107"/>
    </location>
</feature>
<reference evidence="25 28" key="5">
    <citation type="submission" date="2017-08" db="EMBL/GenBank/DDBJ databases">
        <authorList>
            <person name="Feschi L."/>
            <person name="Jeukens J."/>
            <person name="Emond-Rheault J.-G."/>
            <person name="Kukavica-Ibrulj I."/>
            <person name="Boyle B."/>
            <person name="Levesque R.C."/>
        </authorList>
    </citation>
    <scope>NUCLEOTIDE SEQUENCE [LARGE SCALE GENOMIC DNA]</scope>
    <source>
        <strain evidence="25 28">PA-W36</strain>
    </source>
</reference>
<proteinExistence type="inferred from homology"/>
<keyword evidence="14" id="KW-0564">Palmitate</keyword>
<dbReference type="SUPFAM" id="SSF81464">
    <property type="entry name" value="Cytochrome c oxidase subunit II-like, transmembrane region"/>
    <property type="match status" value="1"/>
</dbReference>
<evidence type="ECO:0000256" key="3">
    <source>
        <dbReference type="ARBA" id="ARBA00011700"/>
    </source>
</evidence>
<dbReference type="Proteomes" id="UP000284767">
    <property type="component" value="Unassembled WGS sequence"/>
</dbReference>
<comment type="subcellular location">
    <subcellularLocation>
        <location evidence="1">Cell inner membrane</location>
        <topology evidence="1">Multi-pass membrane protein</topology>
    </subcellularLocation>
    <subcellularLocation>
        <location evidence="17">Cell membrane</location>
    </subcellularLocation>
</comment>
<dbReference type="SMR" id="A0A0C7AEG5"/>
<keyword evidence="13 17" id="KW-0472">Membrane</keyword>
<dbReference type="PROSITE" id="PS51257">
    <property type="entry name" value="PROKAR_LIPOPROTEIN"/>
    <property type="match status" value="1"/>
</dbReference>
<dbReference type="InterPro" id="IPR010514">
    <property type="entry name" value="COX_ARM"/>
</dbReference>
<evidence type="ECO:0000256" key="1">
    <source>
        <dbReference type="ARBA" id="ARBA00004429"/>
    </source>
</evidence>
<evidence type="ECO:0000256" key="17">
    <source>
        <dbReference type="PIRNR" id="PIRNR000292"/>
    </source>
</evidence>
<comment type="function">
    <text evidence="16">Cytochrome bo(3) ubiquinol terminal oxidase is the component of the aerobic respiratory chain of E.coli that predominates when cells are grown at high aeration. Has proton pump activity across the membrane in addition to electron transfer, pumping 2 protons/electron.</text>
</comment>
<dbReference type="GO" id="GO:0042773">
    <property type="term" value="P:ATP synthesis coupled electron transport"/>
    <property type="evidence" value="ECO:0007669"/>
    <property type="project" value="TreeGrafter"/>
</dbReference>
<reference evidence="21" key="1">
    <citation type="submission" date="2015-06" db="EMBL/GenBank/DDBJ databases">
        <authorList>
            <person name="Radhakrishnan R."/>
            <person name="Underwood A."/>
            <person name="Al-Shahib A."/>
        </authorList>
    </citation>
    <scope>NUCLEOTIDE SEQUENCE</scope>
    <source>
        <strain evidence="21">P19_London_7_VIM_2_05_10</strain>
    </source>
</reference>
<organism evidence="23 30">
    <name type="scientific">Pseudomonas aeruginosa</name>
    <dbReference type="NCBI Taxonomy" id="287"/>
    <lineage>
        <taxon>Bacteria</taxon>
        <taxon>Pseudomonadati</taxon>
        <taxon>Pseudomonadota</taxon>
        <taxon>Gammaproteobacteria</taxon>
        <taxon>Pseudomonadales</taxon>
        <taxon>Pseudomonadaceae</taxon>
        <taxon>Pseudomonas</taxon>
    </lineage>
</organism>
<dbReference type="EMBL" id="WOAD01000001">
    <property type="protein sequence ID" value="MUI33950.1"/>
    <property type="molecule type" value="Genomic_DNA"/>
</dbReference>
<dbReference type="FunFam" id="1.10.287.90:FF:000002">
    <property type="entry name" value="Ubiquinol oxidase subunit 2"/>
    <property type="match status" value="1"/>
</dbReference>
<evidence type="ECO:0000259" key="19">
    <source>
        <dbReference type="PROSITE" id="PS50857"/>
    </source>
</evidence>
<reference evidence="22 29" key="7">
    <citation type="submission" date="2019-11" db="EMBL/GenBank/DDBJ databases">
        <title>Genomes of ocular Pseudomonas aeruginosa isolates.</title>
        <authorList>
            <person name="Khan M."/>
            <person name="Rice S.A."/>
            <person name="Willcox M.D.P."/>
            <person name="Stapleton F."/>
        </authorList>
    </citation>
    <scope>NUCLEOTIDE SEQUENCE [LARGE SCALE GENOMIC DNA]</scope>
    <source>
        <strain evidence="22 29">PA221</strain>
    </source>
</reference>
<dbReference type="InterPro" id="IPR011759">
    <property type="entry name" value="Cyt_c_oxidase_su2_TM_dom"/>
</dbReference>
<comment type="similarity">
    <text evidence="2 17">Belongs to the cytochrome c oxidase subunit 2 family.</text>
</comment>
<gene>
    <name evidence="23" type="primary">cyoA</name>
    <name evidence="24" type="ORF">CAZ10_34690</name>
    <name evidence="22" type="ORF">GNQ48_02950</name>
    <name evidence="23" type="ORF">GUL26_06620</name>
    <name evidence="25" type="ORF">IPC1295_23255</name>
    <name evidence="21" type="ORF">PAERUG_P19_London_7_VIM_2_05_10_05214</name>
</gene>
<keyword evidence="15" id="KW-0449">Lipoprotein</keyword>
<evidence type="ECO:0000313" key="23">
    <source>
        <dbReference type="EMBL" id="MZZ11913.1"/>
    </source>
</evidence>
<dbReference type="InterPro" id="IPR045187">
    <property type="entry name" value="CcO_II"/>
</dbReference>
<evidence type="ECO:0000256" key="8">
    <source>
        <dbReference type="ARBA" id="ARBA00022692"/>
    </source>
</evidence>
<keyword evidence="10 17" id="KW-0249">Electron transport</keyword>
<evidence type="ECO:0000256" key="18">
    <source>
        <dbReference type="SAM" id="Phobius"/>
    </source>
</evidence>
<dbReference type="GO" id="GO:0009486">
    <property type="term" value="F:cytochrome bo3 ubiquinol oxidase activity"/>
    <property type="evidence" value="ECO:0007669"/>
    <property type="project" value="InterPro"/>
</dbReference>
<dbReference type="EMBL" id="NSNE01000015">
    <property type="protein sequence ID" value="RPM10630.1"/>
    <property type="molecule type" value="Genomic_DNA"/>
</dbReference>
<evidence type="ECO:0000256" key="10">
    <source>
        <dbReference type="ARBA" id="ARBA00022982"/>
    </source>
</evidence>
<evidence type="ECO:0000256" key="2">
    <source>
        <dbReference type="ARBA" id="ARBA00007866"/>
    </source>
</evidence>
<evidence type="ECO:0000256" key="14">
    <source>
        <dbReference type="ARBA" id="ARBA00023139"/>
    </source>
</evidence>
<sequence>MTKANPFAALKWLSLAPALLLGGCDMTLFNPKGQVGMDERTLIITATLLMLIVVIPVIVMTLAFAWKYRASNTQAEYKPDWHHSNRIEAVVWLVPCVIIAILGWITWESTHKLDPYRPLDSEVKPVTIQAVSLDWKWLFIYPEQGIATVNEIAFPKDTPVNFQITSDSVMNSFFIPQLGSQIYSMAGMMTKLHLIANEEGVFDGISANYSGGGFSGMRFKAIATSEQGFQDWVAKVKAAPASLSIGTYPELVKPSENVPPTYFSSVSPELFGHILTKYEHHGDAKGAAHGEHAGAEHEAAMTGHDMQDMDMQAMQGMKDMKDMHMQPSTQE</sequence>
<protein>
    <recommendedName>
        <fullName evidence="17">Ubiquinol oxidase subunit 2</fullName>
    </recommendedName>
</protein>
<reference evidence="23" key="8">
    <citation type="submission" date="2020-01" db="EMBL/GenBank/DDBJ databases">
        <title>Bacteria Cultured from War Wounds Associated with the Conflict in Eastern Ukraine.</title>
        <authorList>
            <person name="Snesrud E."/>
            <person name="Galac M.R."/>
            <person name="Mc Gann P."/>
            <person name="Valentine K."/>
            <person name="Viacheslav K."/>
        </authorList>
    </citation>
    <scope>NUCLEOTIDE SEQUENCE</scope>
    <source>
        <strain evidence="23">VNMU148</strain>
    </source>
</reference>
<evidence type="ECO:0000256" key="16">
    <source>
        <dbReference type="ARBA" id="ARBA00025694"/>
    </source>
</evidence>
<evidence type="ECO:0000256" key="5">
    <source>
        <dbReference type="ARBA" id="ARBA00022475"/>
    </source>
</evidence>
<name>A0A0C7AEG5_PSEAI</name>
<dbReference type="GO" id="GO:0005507">
    <property type="term" value="F:copper ion binding"/>
    <property type="evidence" value="ECO:0007669"/>
    <property type="project" value="InterPro"/>
</dbReference>
<dbReference type="GO" id="GO:0016682">
    <property type="term" value="F:oxidoreductase activity, acting on diphenols and related substances as donors, oxygen as acceptor"/>
    <property type="evidence" value="ECO:0007669"/>
    <property type="project" value="InterPro"/>
</dbReference>
<comment type="subunit">
    <text evidence="3">Heterooctamer of two A chains, two B chains, two C chains and two D chains.</text>
</comment>
<evidence type="ECO:0000256" key="4">
    <source>
        <dbReference type="ARBA" id="ARBA00022448"/>
    </source>
</evidence>
<dbReference type="Gene3D" id="2.60.40.420">
    <property type="entry name" value="Cupredoxins - blue copper proteins"/>
    <property type="match status" value="1"/>
</dbReference>
<feature type="transmembrane region" description="Helical" evidence="18">
    <location>
        <begin position="42"/>
        <end position="66"/>
    </location>
</feature>
<dbReference type="InterPro" id="IPR036257">
    <property type="entry name" value="Cyt_c_oxidase_su2_TM_sf"/>
</dbReference>
<evidence type="ECO:0000313" key="24">
    <source>
        <dbReference type="EMBL" id="OTI55143.1"/>
    </source>
</evidence>
<evidence type="ECO:0000313" key="25">
    <source>
        <dbReference type="EMBL" id="RPM10630.1"/>
    </source>
</evidence>
<keyword evidence="4 17" id="KW-0813">Transport</keyword>
<dbReference type="SUPFAM" id="SSF49503">
    <property type="entry name" value="Cupredoxins"/>
    <property type="match status" value="1"/>
</dbReference>
<dbReference type="InterPro" id="IPR006333">
    <property type="entry name" value="Cyt_o_ubiquinol_oxidase_su2"/>
</dbReference>
<dbReference type="FunFam" id="2.60.40.420:FF:000008">
    <property type="entry name" value="Ubiquinol oxidase subunit 2"/>
    <property type="match status" value="1"/>
</dbReference>
<dbReference type="EMBL" id="NFFZ01000032">
    <property type="protein sequence ID" value="OTI55143.1"/>
    <property type="molecule type" value="Genomic_DNA"/>
</dbReference>